<name>A0AAV2L4F3_KNICA</name>
<accession>A0AAV2L4F3</accession>
<organism evidence="2 3">
    <name type="scientific">Knipowitschia caucasica</name>
    <name type="common">Caucasian dwarf goby</name>
    <name type="synonym">Pomatoschistus caucasicus</name>
    <dbReference type="NCBI Taxonomy" id="637954"/>
    <lineage>
        <taxon>Eukaryota</taxon>
        <taxon>Metazoa</taxon>
        <taxon>Chordata</taxon>
        <taxon>Craniata</taxon>
        <taxon>Vertebrata</taxon>
        <taxon>Euteleostomi</taxon>
        <taxon>Actinopterygii</taxon>
        <taxon>Neopterygii</taxon>
        <taxon>Teleostei</taxon>
        <taxon>Neoteleostei</taxon>
        <taxon>Acanthomorphata</taxon>
        <taxon>Gobiaria</taxon>
        <taxon>Gobiiformes</taxon>
        <taxon>Gobioidei</taxon>
        <taxon>Gobiidae</taxon>
        <taxon>Gobiinae</taxon>
        <taxon>Knipowitschia</taxon>
    </lineage>
</organism>
<keyword evidence="3" id="KW-1185">Reference proteome</keyword>
<proteinExistence type="predicted"/>
<evidence type="ECO:0000313" key="3">
    <source>
        <dbReference type="Proteomes" id="UP001497482"/>
    </source>
</evidence>
<sequence>MTLGGHPGCDKSSAGWRVRGEPEEVGAPPQHGALAADTSVRYVSRYFSRYIRPNVSRYIREIHQAINQADTSGRYIKQIHQADTSVRYIRQTQSGTRQDRQARHVGRHVRPIRQAYVHRASQPDNIRADTSGRHILPTHQPIHQATHLQHIRQIHHADTSGRYHQGRYVGRYVRPIRQQIRQADTSGRYIRQIIRPTHHADTSGRNQAIRQAASASGPEYIRPIRQVRYVSRYVRADTSGRNSGPITSGRYVRR</sequence>
<reference evidence="2 3" key="1">
    <citation type="submission" date="2024-04" db="EMBL/GenBank/DDBJ databases">
        <authorList>
            <person name="Waldvogel A.-M."/>
            <person name="Schoenle A."/>
        </authorList>
    </citation>
    <scope>NUCLEOTIDE SEQUENCE [LARGE SCALE GENOMIC DNA]</scope>
</reference>
<protein>
    <submittedName>
        <fullName evidence="2">Uncharacterized protein</fullName>
    </submittedName>
</protein>
<evidence type="ECO:0000256" key="1">
    <source>
        <dbReference type="SAM" id="MobiDB-lite"/>
    </source>
</evidence>
<gene>
    <name evidence="2" type="ORF">KC01_LOCUS24652</name>
</gene>
<dbReference type="EMBL" id="OZ035842">
    <property type="protein sequence ID" value="CAL1595928.1"/>
    <property type="molecule type" value="Genomic_DNA"/>
</dbReference>
<feature type="region of interest" description="Disordered" evidence="1">
    <location>
        <begin position="1"/>
        <end position="31"/>
    </location>
</feature>
<dbReference type="AlphaFoldDB" id="A0AAV2L4F3"/>
<evidence type="ECO:0000313" key="2">
    <source>
        <dbReference type="EMBL" id="CAL1595928.1"/>
    </source>
</evidence>
<dbReference type="Proteomes" id="UP001497482">
    <property type="component" value="Chromosome 20"/>
</dbReference>